<keyword evidence="5" id="KW-0627">Porphyrin biosynthesis</keyword>
<dbReference type="Pfam" id="PF13241">
    <property type="entry name" value="NAD_binding_7"/>
    <property type="match status" value="1"/>
</dbReference>
<dbReference type="EC" id="1.3.1.76" evidence="2"/>
<dbReference type="PANTHER" id="PTHR35330:SF1">
    <property type="entry name" value="SIROHEME BIOSYNTHESIS PROTEIN MET8"/>
    <property type="match status" value="1"/>
</dbReference>
<protein>
    <recommendedName>
        <fullName evidence="2">precorrin-2 dehydrogenase</fullName>
        <ecNumber evidence="2">1.3.1.76</ecNumber>
    </recommendedName>
</protein>
<evidence type="ECO:0000256" key="5">
    <source>
        <dbReference type="ARBA" id="ARBA00023244"/>
    </source>
</evidence>
<dbReference type="PANTHER" id="PTHR35330">
    <property type="entry name" value="SIROHEME BIOSYNTHESIS PROTEIN MET8"/>
    <property type="match status" value="1"/>
</dbReference>
<evidence type="ECO:0000313" key="8">
    <source>
        <dbReference type="EMBL" id="SMC47706.1"/>
    </source>
</evidence>
<dbReference type="OrthoDB" id="45564at2"/>
<dbReference type="UniPathway" id="UPA00262">
    <property type="reaction ID" value="UER00222"/>
</dbReference>
<feature type="domain" description="Siroheme synthase central" evidence="7">
    <location>
        <begin position="126"/>
        <end position="149"/>
    </location>
</feature>
<sequence>MEGNQLFPVFIKLNELHTLVIGAGPVGLEKLMALLNNSNHARVTVLAETVIDELSVFAAGFPTVDVVQKSFEASDLEGINLVVAATNNNELNAEVKREANKRGLLVNVADKPELCDFYLGSVVQKGDLKIAISTNGKSPTIAKRLKEVLTDSLPNSLNITLKQMQILRNMLKGDFSSKVQRLNEVTEILMKPLDKEQQ</sequence>
<dbReference type="GO" id="GO:0019354">
    <property type="term" value="P:siroheme biosynthetic process"/>
    <property type="evidence" value="ECO:0007669"/>
    <property type="project" value="UniProtKB-UniPathway"/>
</dbReference>
<keyword evidence="3" id="KW-0560">Oxidoreductase</keyword>
<name>A0A1W1ZH65_9SPHI</name>
<evidence type="ECO:0000256" key="2">
    <source>
        <dbReference type="ARBA" id="ARBA00012400"/>
    </source>
</evidence>
<dbReference type="InterPro" id="IPR028281">
    <property type="entry name" value="Sirohaem_synthase_central"/>
</dbReference>
<dbReference type="STRING" id="151894.SAMN04488524_0727"/>
<evidence type="ECO:0000313" key="9">
    <source>
        <dbReference type="Proteomes" id="UP000192756"/>
    </source>
</evidence>
<dbReference type="InterPro" id="IPR006367">
    <property type="entry name" value="Sirohaem_synthase_N"/>
</dbReference>
<dbReference type="RefSeq" id="WP_084237038.1">
    <property type="nucleotide sequence ID" value="NZ_FWXT01000001.1"/>
</dbReference>
<keyword evidence="4" id="KW-0520">NAD</keyword>
<accession>A0A1W1ZH65</accession>
<dbReference type="Gene3D" id="3.40.50.720">
    <property type="entry name" value="NAD(P)-binding Rossmann-like Domain"/>
    <property type="match status" value="1"/>
</dbReference>
<evidence type="ECO:0000256" key="3">
    <source>
        <dbReference type="ARBA" id="ARBA00023002"/>
    </source>
</evidence>
<evidence type="ECO:0000259" key="7">
    <source>
        <dbReference type="Pfam" id="PF14824"/>
    </source>
</evidence>
<dbReference type="Gene3D" id="3.30.160.110">
    <property type="entry name" value="Siroheme synthase, domain 2"/>
    <property type="match status" value="1"/>
</dbReference>
<evidence type="ECO:0000256" key="1">
    <source>
        <dbReference type="ARBA" id="ARBA00005010"/>
    </source>
</evidence>
<dbReference type="SUPFAM" id="SSF75615">
    <property type="entry name" value="Siroheme synthase middle domains-like"/>
    <property type="match status" value="1"/>
</dbReference>
<dbReference type="AlphaFoldDB" id="A0A1W1ZH65"/>
<comment type="catalytic activity">
    <reaction evidence="6">
        <text>precorrin-2 + NAD(+) = sirohydrochlorin + NADH + 2 H(+)</text>
        <dbReference type="Rhea" id="RHEA:15613"/>
        <dbReference type="ChEBI" id="CHEBI:15378"/>
        <dbReference type="ChEBI" id="CHEBI:57540"/>
        <dbReference type="ChEBI" id="CHEBI:57945"/>
        <dbReference type="ChEBI" id="CHEBI:58351"/>
        <dbReference type="ChEBI" id="CHEBI:58827"/>
        <dbReference type="EC" id="1.3.1.76"/>
    </reaction>
</comment>
<reference evidence="9" key="1">
    <citation type="submission" date="2017-04" db="EMBL/GenBank/DDBJ databases">
        <authorList>
            <person name="Varghese N."/>
            <person name="Submissions S."/>
        </authorList>
    </citation>
    <scope>NUCLEOTIDE SEQUENCE [LARGE SCALE GENOMIC DNA]</scope>
    <source>
        <strain evidence="9">DSM 12126</strain>
    </source>
</reference>
<proteinExistence type="predicted"/>
<organism evidence="8 9">
    <name type="scientific">Pedobacter africanus</name>
    <dbReference type="NCBI Taxonomy" id="151894"/>
    <lineage>
        <taxon>Bacteria</taxon>
        <taxon>Pseudomonadati</taxon>
        <taxon>Bacteroidota</taxon>
        <taxon>Sphingobacteriia</taxon>
        <taxon>Sphingobacteriales</taxon>
        <taxon>Sphingobacteriaceae</taxon>
        <taxon>Pedobacter</taxon>
    </lineage>
</organism>
<gene>
    <name evidence="8" type="ORF">SAMN04488524_0727</name>
</gene>
<dbReference type="EMBL" id="FWXT01000001">
    <property type="protein sequence ID" value="SMC47706.1"/>
    <property type="molecule type" value="Genomic_DNA"/>
</dbReference>
<dbReference type="GO" id="GO:0004325">
    <property type="term" value="F:ferrochelatase activity"/>
    <property type="evidence" value="ECO:0007669"/>
    <property type="project" value="InterPro"/>
</dbReference>
<dbReference type="GO" id="GO:0043115">
    <property type="term" value="F:precorrin-2 dehydrogenase activity"/>
    <property type="evidence" value="ECO:0007669"/>
    <property type="project" value="UniProtKB-EC"/>
</dbReference>
<dbReference type="InterPro" id="IPR028161">
    <property type="entry name" value="Met8-like"/>
</dbReference>
<comment type="pathway">
    <text evidence="1">Porphyrin-containing compound metabolism; siroheme biosynthesis; sirohydrochlorin from precorrin-2: step 1/1.</text>
</comment>
<evidence type="ECO:0000256" key="6">
    <source>
        <dbReference type="ARBA" id="ARBA00047561"/>
    </source>
</evidence>
<evidence type="ECO:0000256" key="4">
    <source>
        <dbReference type="ARBA" id="ARBA00023027"/>
    </source>
</evidence>
<keyword evidence="9" id="KW-1185">Reference proteome</keyword>
<dbReference type="NCBIfam" id="TIGR01470">
    <property type="entry name" value="cysG_Nterm"/>
    <property type="match status" value="1"/>
</dbReference>
<dbReference type="Proteomes" id="UP000192756">
    <property type="component" value="Unassembled WGS sequence"/>
</dbReference>
<dbReference type="SUPFAM" id="SSF51735">
    <property type="entry name" value="NAD(P)-binding Rossmann-fold domains"/>
    <property type="match status" value="1"/>
</dbReference>
<dbReference type="Pfam" id="PF14824">
    <property type="entry name" value="Sirohm_synth_M"/>
    <property type="match status" value="1"/>
</dbReference>
<dbReference type="InterPro" id="IPR036291">
    <property type="entry name" value="NAD(P)-bd_dom_sf"/>
</dbReference>